<protein>
    <submittedName>
        <fullName evidence="2">Uncharacterized protein</fullName>
    </submittedName>
</protein>
<dbReference type="Proteomes" id="UP000663832">
    <property type="component" value="Unassembled WGS sequence"/>
</dbReference>
<dbReference type="EMBL" id="CAJNOM010000084">
    <property type="protein sequence ID" value="CAF1010348.1"/>
    <property type="molecule type" value="Genomic_DNA"/>
</dbReference>
<evidence type="ECO:0000313" key="1">
    <source>
        <dbReference type="EMBL" id="CAF0897816.1"/>
    </source>
</evidence>
<proteinExistence type="predicted"/>
<evidence type="ECO:0000313" key="3">
    <source>
        <dbReference type="Proteomes" id="UP000663832"/>
    </source>
</evidence>
<organism evidence="2 3">
    <name type="scientific">Adineta steineri</name>
    <dbReference type="NCBI Taxonomy" id="433720"/>
    <lineage>
        <taxon>Eukaryota</taxon>
        <taxon>Metazoa</taxon>
        <taxon>Spiralia</taxon>
        <taxon>Gnathifera</taxon>
        <taxon>Rotifera</taxon>
        <taxon>Eurotatoria</taxon>
        <taxon>Bdelloidea</taxon>
        <taxon>Adinetida</taxon>
        <taxon>Adinetidae</taxon>
        <taxon>Adineta</taxon>
    </lineage>
</organism>
<gene>
    <name evidence="1" type="ORF">BJG266_LOCUS10309</name>
    <name evidence="2" type="ORF">QVE165_LOCUS15432</name>
</gene>
<reference evidence="2" key="1">
    <citation type="submission" date="2021-02" db="EMBL/GenBank/DDBJ databases">
        <authorList>
            <person name="Nowell W R."/>
        </authorList>
    </citation>
    <scope>NUCLEOTIDE SEQUENCE</scope>
</reference>
<name>A0A814HHS8_9BILA</name>
<sequence length="499" mass="59255">MNTISLLKSIRILYIPPYYEHHFELAVDRLTIHDKHIDYQVFTIDKKYIITNDLNLLLSMCRTIIQEEHIQMLIADSHIGQLIVAKLCQEYPQLYNKGMNFLSTLQCINRYLMINLFGVNECVPTLFIDIAEDQKINSENMQIFLPDNKINGYVKSLYGFDNQLSSFYFSSSEMYSETINTYIKLYKEQHLTKLLSLFRIYTSIEQYPFIFKSSYLIQPFFDLTIYPHWRLVIANACIFDKEIIMWPLVDGYSGWPFLAEKPLAIMPIIVCPSRQLTVEQQNKIYIHFRQHLNYLIENHHLHYGWIECSYFISCTNEIRLISIKPTYSVYLTEAFNSINQYGNPVIALVQLSNHQRPQTPILNGKTVYIHRLYTNVQEKYCINDLINMKEIKRIHRSNSCMNYYVRLRFQEDDIINNDNKQIYTEIGFIQVNGDYYEIGLRNLIEFRYILLKKPELIPFSHPSMLINNPYQFDSITCLPSKQLLEQLENIRIQEQKDLI</sequence>
<dbReference type="Proteomes" id="UP000663877">
    <property type="component" value="Unassembled WGS sequence"/>
</dbReference>
<accession>A0A814HHS8</accession>
<keyword evidence="3" id="KW-1185">Reference proteome</keyword>
<dbReference type="EMBL" id="CAJNOI010000035">
    <property type="protein sequence ID" value="CAF0897816.1"/>
    <property type="molecule type" value="Genomic_DNA"/>
</dbReference>
<dbReference type="AlphaFoldDB" id="A0A814HHS8"/>
<evidence type="ECO:0000313" key="2">
    <source>
        <dbReference type="EMBL" id="CAF1010348.1"/>
    </source>
</evidence>
<comment type="caution">
    <text evidence="2">The sequence shown here is derived from an EMBL/GenBank/DDBJ whole genome shotgun (WGS) entry which is preliminary data.</text>
</comment>
<dbReference type="OrthoDB" id="9993777at2759"/>